<accession>A0A6F8XNI6</accession>
<protein>
    <submittedName>
        <fullName evidence="3">Uncharacterized protein</fullName>
    </submittedName>
</protein>
<keyword evidence="2" id="KW-0812">Transmembrane</keyword>
<organism evidence="3 4">
    <name type="scientific">Phytohabitans flavus</name>
    <dbReference type="NCBI Taxonomy" id="1076124"/>
    <lineage>
        <taxon>Bacteria</taxon>
        <taxon>Bacillati</taxon>
        <taxon>Actinomycetota</taxon>
        <taxon>Actinomycetes</taxon>
        <taxon>Micromonosporales</taxon>
        <taxon>Micromonosporaceae</taxon>
    </lineage>
</organism>
<dbReference type="RefSeq" id="WP_173035181.1">
    <property type="nucleotide sequence ID" value="NZ_AP022870.1"/>
</dbReference>
<keyword evidence="4" id="KW-1185">Reference proteome</keyword>
<gene>
    <name evidence="3" type="ORF">Pflav_018040</name>
</gene>
<reference evidence="3 4" key="1">
    <citation type="submission" date="2020-03" db="EMBL/GenBank/DDBJ databases">
        <title>Whole genome shotgun sequence of Phytohabitans flavus NBRC 107702.</title>
        <authorList>
            <person name="Komaki H."/>
            <person name="Tamura T."/>
        </authorList>
    </citation>
    <scope>NUCLEOTIDE SEQUENCE [LARGE SCALE GENOMIC DNA]</scope>
    <source>
        <strain evidence="3 4">NBRC 107702</strain>
    </source>
</reference>
<dbReference type="EMBL" id="AP022870">
    <property type="protein sequence ID" value="BCB75394.1"/>
    <property type="molecule type" value="Genomic_DNA"/>
</dbReference>
<evidence type="ECO:0000313" key="3">
    <source>
        <dbReference type="EMBL" id="BCB75394.1"/>
    </source>
</evidence>
<feature type="region of interest" description="Disordered" evidence="1">
    <location>
        <begin position="74"/>
        <end position="119"/>
    </location>
</feature>
<dbReference type="AlphaFoldDB" id="A0A6F8XNI6"/>
<evidence type="ECO:0000313" key="4">
    <source>
        <dbReference type="Proteomes" id="UP000502508"/>
    </source>
</evidence>
<dbReference type="KEGG" id="pfla:Pflav_018040"/>
<feature type="transmembrane region" description="Helical" evidence="2">
    <location>
        <begin position="46"/>
        <end position="66"/>
    </location>
</feature>
<feature type="region of interest" description="Disordered" evidence="1">
    <location>
        <begin position="172"/>
        <end position="194"/>
    </location>
</feature>
<dbReference type="Proteomes" id="UP000502508">
    <property type="component" value="Chromosome"/>
</dbReference>
<keyword evidence="2" id="KW-1133">Transmembrane helix</keyword>
<sequence length="391" mass="41620">MNDDLERLIRQAQERKAFTIDDAAETRAAIPVRAAALRRRHRSGMVLGGSVAVLVAIAVTVPMVFFSPDRTFPAASASADPTAPLSTPSDDRIRLTTPSPTPSDPGVPRATAAVPTDGAGNTPVRYTATWLPAGYKELRRNAYTTEVSRTWATTTSDVAKYSVSRKAVELSSTPATMSEMDPEREQPDTTTAPVDVNGAAGVYRAYTKITSMTVTWPVGDIVLQVHSTDPALTKEDVLRIARSVQPDPTVTNLPMRVGWTPTGYVNQGFIFFGSSPTAYDARITFNAGVTTTNPIGSSQFHVDIGQTTVARSGGTDVMINGHSGRIFGPTEHNPGMVTDLIVEAALDNGQILTVTANWATGTAGIDEDTLLQVARSVEFVGGDTGWIGQTP</sequence>
<evidence type="ECO:0000256" key="2">
    <source>
        <dbReference type="SAM" id="Phobius"/>
    </source>
</evidence>
<evidence type="ECO:0000256" key="1">
    <source>
        <dbReference type="SAM" id="MobiDB-lite"/>
    </source>
</evidence>
<proteinExistence type="predicted"/>
<name>A0A6F8XNI6_9ACTN</name>
<reference evidence="3 4" key="2">
    <citation type="submission" date="2020-03" db="EMBL/GenBank/DDBJ databases">
        <authorList>
            <person name="Ichikawa N."/>
            <person name="Kimura A."/>
            <person name="Kitahashi Y."/>
            <person name="Uohara A."/>
        </authorList>
    </citation>
    <scope>NUCLEOTIDE SEQUENCE [LARGE SCALE GENOMIC DNA]</scope>
    <source>
        <strain evidence="3 4">NBRC 107702</strain>
    </source>
</reference>
<keyword evidence="2" id="KW-0472">Membrane</keyword>
<feature type="compositionally biased region" description="Low complexity" evidence="1">
    <location>
        <begin position="74"/>
        <end position="88"/>
    </location>
</feature>